<gene>
    <name evidence="2" type="ORF">TrCOL_g10211</name>
</gene>
<dbReference type="SUPFAM" id="SSF81383">
    <property type="entry name" value="F-box domain"/>
    <property type="match status" value="1"/>
</dbReference>
<protein>
    <recommendedName>
        <fullName evidence="1">F-box domain-containing protein</fullName>
    </recommendedName>
</protein>
<feature type="domain" description="F-box" evidence="1">
    <location>
        <begin position="12"/>
        <end position="62"/>
    </location>
</feature>
<dbReference type="GO" id="GO:0032436">
    <property type="term" value="P:positive regulation of proteasomal ubiquitin-dependent protein catabolic process"/>
    <property type="evidence" value="ECO:0007669"/>
    <property type="project" value="TreeGrafter"/>
</dbReference>
<dbReference type="PANTHER" id="PTHR14939:SF5">
    <property type="entry name" value="F-BOX ONLY PROTEIN 22"/>
    <property type="match status" value="1"/>
</dbReference>
<dbReference type="InterPro" id="IPR001810">
    <property type="entry name" value="F-box_dom"/>
</dbReference>
<dbReference type="PROSITE" id="PS50181">
    <property type="entry name" value="FBOX"/>
    <property type="match status" value="1"/>
</dbReference>
<dbReference type="Pfam" id="PF10442">
    <property type="entry name" value="FIST_C"/>
    <property type="match status" value="1"/>
</dbReference>
<evidence type="ECO:0000313" key="2">
    <source>
        <dbReference type="EMBL" id="GMI39257.1"/>
    </source>
</evidence>
<dbReference type="PANTHER" id="PTHR14939">
    <property type="entry name" value="F-BOX ONLY PROTEIN 22"/>
    <property type="match status" value="1"/>
</dbReference>
<dbReference type="InterPro" id="IPR019494">
    <property type="entry name" value="FIST_C"/>
</dbReference>
<dbReference type="EMBL" id="BRYA01000099">
    <property type="protein sequence ID" value="GMI39257.1"/>
    <property type="molecule type" value="Genomic_DNA"/>
</dbReference>
<reference evidence="3" key="1">
    <citation type="journal article" date="2023" name="Commun. Biol.">
        <title>Genome analysis of Parmales, the sister group of diatoms, reveals the evolutionary specialization of diatoms from phago-mixotrophs to photoautotrophs.</title>
        <authorList>
            <person name="Ban H."/>
            <person name="Sato S."/>
            <person name="Yoshikawa S."/>
            <person name="Yamada K."/>
            <person name="Nakamura Y."/>
            <person name="Ichinomiya M."/>
            <person name="Sato N."/>
            <person name="Blanc-Mathieu R."/>
            <person name="Endo H."/>
            <person name="Kuwata A."/>
            <person name="Ogata H."/>
        </authorList>
    </citation>
    <scope>NUCLEOTIDE SEQUENCE [LARGE SCALE GENOMIC DNA]</scope>
</reference>
<organism evidence="2 3">
    <name type="scientific">Triparma columacea</name>
    <dbReference type="NCBI Taxonomy" id="722753"/>
    <lineage>
        <taxon>Eukaryota</taxon>
        <taxon>Sar</taxon>
        <taxon>Stramenopiles</taxon>
        <taxon>Ochrophyta</taxon>
        <taxon>Bolidophyceae</taxon>
        <taxon>Parmales</taxon>
        <taxon>Triparmaceae</taxon>
        <taxon>Triparma</taxon>
    </lineage>
</organism>
<sequence length="503" mass="54337">MASFAANTALSTHGLGAIPEDLVFDILQYLDSMSLARVSRTSYFFHILSRLIMRKTPAWKTVTTTFFDIGQMLTTTEAGDGTAPFPKEKYVSCQMDNIRRMQNNTSASLNTGFFFLNELQSHYKTISESEEAIPALLPKDFVGIGVPCNSIASVDTFNGPREGPQIASSVSLANIPECDREVFNVIPGQGSFSSMTPERGGEGWSVIMLFCTYNCQQDDVDEYLQFLKKEHPKAEVIGGFVAGRSGIIIEKGKLKRCGHILGMAIGGNVVYSSQVSRACKKISEVLTIQTLMNYNDEYGGVIGKLMSPTVGIVPSGDVARRAISEHDARMLYCGITKEENKGFQLMDVRGVTREGDGIAVAGGSKELRTVGSKVCFFTLDPESSKDDIRSRLAAAKRAASGRSKTVLGALLVSCGARGQNLYGEANVEPTVFSEELGGVGMSGFFAGGEIGPEALAALPFDSDFRGETMLQGFTSVFGVFFVPEFVPTAQVISDALQGRKILF</sequence>
<evidence type="ECO:0000313" key="3">
    <source>
        <dbReference type="Proteomes" id="UP001165065"/>
    </source>
</evidence>
<dbReference type="SMART" id="SM01204">
    <property type="entry name" value="FIST_C"/>
    <property type="match status" value="1"/>
</dbReference>
<dbReference type="Proteomes" id="UP001165065">
    <property type="component" value="Unassembled WGS sequence"/>
</dbReference>
<dbReference type="CDD" id="cd09917">
    <property type="entry name" value="F-box_SF"/>
    <property type="match status" value="1"/>
</dbReference>
<proteinExistence type="predicted"/>
<accession>A0A9W7L932</accession>
<comment type="caution">
    <text evidence="2">The sequence shown here is derived from an EMBL/GenBank/DDBJ whole genome shotgun (WGS) entry which is preliminary data.</text>
</comment>
<keyword evidence="3" id="KW-1185">Reference proteome</keyword>
<dbReference type="InterPro" id="IPR036047">
    <property type="entry name" value="F-box-like_dom_sf"/>
</dbReference>
<evidence type="ECO:0000259" key="1">
    <source>
        <dbReference type="PROSITE" id="PS50181"/>
    </source>
</evidence>
<dbReference type="GO" id="GO:0000209">
    <property type="term" value="P:protein polyubiquitination"/>
    <property type="evidence" value="ECO:0007669"/>
    <property type="project" value="TreeGrafter"/>
</dbReference>
<dbReference type="OrthoDB" id="509497at2759"/>
<dbReference type="AlphaFoldDB" id="A0A9W7L932"/>
<name>A0A9W7L932_9STRA</name>